<reference evidence="23" key="1">
    <citation type="journal article" date="2014" name="Nature">
        <title>Elephant shark genome provides unique insights into gnathostome evolution.</title>
        <authorList>
            <consortium name="International Elephant Shark Genome Sequencing Consortium"/>
            <person name="Venkatesh B."/>
            <person name="Lee A.P."/>
            <person name="Ravi V."/>
            <person name="Maurya A.K."/>
            <person name="Lian M.M."/>
            <person name="Swann J.B."/>
            <person name="Ohta Y."/>
            <person name="Flajnik M.F."/>
            <person name="Sutoh Y."/>
            <person name="Kasahara M."/>
            <person name="Hoon S."/>
            <person name="Gangu V."/>
            <person name="Roy S.W."/>
            <person name="Irimia M."/>
            <person name="Korzh V."/>
            <person name="Kondrychyn I."/>
            <person name="Lim Z.W."/>
            <person name="Tay B.H."/>
            <person name="Tohari S."/>
            <person name="Kong K.W."/>
            <person name="Ho S."/>
            <person name="Lorente-Galdos B."/>
            <person name="Quilez J."/>
            <person name="Marques-Bonet T."/>
            <person name="Raney B.J."/>
            <person name="Ingham P.W."/>
            <person name="Tay A."/>
            <person name="Hillier L.W."/>
            <person name="Minx P."/>
            <person name="Boehm T."/>
            <person name="Wilson R.K."/>
            <person name="Brenner S."/>
            <person name="Warren W.C."/>
        </authorList>
    </citation>
    <scope>NUCLEOTIDE SEQUENCE</scope>
    <source>
        <tissue evidence="23">Gills</tissue>
    </source>
</reference>
<feature type="binding site" evidence="16">
    <location>
        <position position="332"/>
    </location>
    <ligand>
        <name>Ca(2+)</name>
        <dbReference type="ChEBI" id="CHEBI:29108"/>
        <label>3</label>
        <note>catalytic</note>
    </ligand>
</feature>
<dbReference type="GO" id="GO:0016042">
    <property type="term" value="P:lipid catabolic process"/>
    <property type="evidence" value="ECO:0007669"/>
    <property type="project" value="UniProtKB-KW"/>
</dbReference>
<feature type="active site" evidence="14">
    <location>
        <position position="376"/>
    </location>
</feature>
<dbReference type="FunFam" id="1.10.238.10:FF:000005">
    <property type="entry name" value="Phosphoinositide phospholipase C"/>
    <property type="match status" value="1"/>
</dbReference>
<evidence type="ECO:0000259" key="20">
    <source>
        <dbReference type="PROSITE" id="PS50004"/>
    </source>
</evidence>
<evidence type="ECO:0000256" key="17">
    <source>
        <dbReference type="RuleBase" id="RU361133"/>
    </source>
</evidence>
<feature type="binding site" evidence="16">
    <location>
        <position position="667"/>
    </location>
    <ligand>
        <name>Ca(2+)</name>
        <dbReference type="ChEBI" id="CHEBI:29108"/>
        <label>4</label>
    </ligand>
</feature>
<dbReference type="GO" id="GO:0005737">
    <property type="term" value="C:cytoplasm"/>
    <property type="evidence" value="ECO:0007669"/>
    <property type="project" value="UniProtKB-SubCell"/>
</dbReference>
<dbReference type="InterPro" id="IPR011992">
    <property type="entry name" value="EF-hand-dom_pair"/>
</dbReference>
<dbReference type="Pfam" id="PF16457">
    <property type="entry name" value="PH_12"/>
    <property type="match status" value="1"/>
</dbReference>
<evidence type="ECO:0000259" key="22">
    <source>
        <dbReference type="PROSITE" id="PS50222"/>
    </source>
</evidence>
<evidence type="ECO:0000256" key="15">
    <source>
        <dbReference type="PIRSR" id="PIRSR628391-2"/>
    </source>
</evidence>
<dbReference type="CDD" id="cd08593">
    <property type="entry name" value="PI-PLCc_delta"/>
    <property type="match status" value="1"/>
</dbReference>
<dbReference type="InterPro" id="IPR001192">
    <property type="entry name" value="PI-PLC_fam"/>
</dbReference>
<keyword evidence="4" id="KW-0963">Cytoplasm</keyword>
<feature type="active site" evidence="14">
    <location>
        <position position="331"/>
    </location>
</feature>
<dbReference type="InterPro" id="IPR018247">
    <property type="entry name" value="EF_Hand_1_Ca_BS"/>
</dbReference>
<sequence length="771" mass="88963">MDCVRAPRLSEEEQKRVKEALRKEGLENAVRLGLEHDPDLSFMLEGGSLQKVKSSRWQKERVYRLQEDLRTVHYNSHKILPFRRTSNFTIDDIQAVRPGHHSEGMRKYVSDVSEQRCFTIVFKSRTKNLDLIASTEEEAQHWVKGFHKIISSDSKMSKKDRLDQWFQIYLQKADVNKDNRMNQEEVKNFLKMMNIEVDDTYANELFESCDKARNGVLEGSEVEHFYKLVTARDEIDTIFGAYKNDEEVMTVDKLVTFMKKEQAERVSPEYAELLIQKYEPNEAAKADRLLTKDGFLMYLMSGEGNIFNQEHKNIYQNMSKPLNHYFISSSHNTYLMEDQLEGPSSTEAYIRALNKGCRCLELDCWDGKNDEPVIYHGYTLTSKILFKDVIRTIRDYAFKVSSYPVILSLENHCNVEQQTVMARHLKTILGNMLVTAPIDNKVPTNFPSPEQLKNKILVKGKRLNRLEEVTESEDVSDEVSDEDEAAEMENEAVTKKAGSKIKLSKELSDLVIYCRSVHFTDFEHSKAHQVFYEMSSFVEGKFSKLVQDSDNPFIHLNARQLSRIYPAGLRTDSSNYSPIEMWNAGCQLVALNFQTPSEEMDIYQGKFRQNGFSGYVLKPKFLRDKSTTFDSKNLRHGEWLTPMKLHVMVISAQQLPKDKKRSSSVIDPLVTVEVFGVAQDNAKRVTDHIPNNGLKPMWNSNFEFDVSVPELTLIRFLVEDYDASSRNDFIGQFTLPVTSLKLGYRHIHLLTKEGNPLPSASLFVHIMVLEN</sequence>
<dbReference type="SMART" id="SM00239">
    <property type="entry name" value="C2"/>
    <property type="match status" value="1"/>
</dbReference>
<evidence type="ECO:0000256" key="12">
    <source>
        <dbReference type="ARBA" id="ARBA00023224"/>
    </source>
</evidence>
<dbReference type="SUPFAM" id="SSF50729">
    <property type="entry name" value="PH domain-like"/>
    <property type="match status" value="1"/>
</dbReference>
<evidence type="ECO:0000256" key="18">
    <source>
        <dbReference type="SAM" id="MobiDB-lite"/>
    </source>
</evidence>
<dbReference type="GO" id="GO:0035556">
    <property type="term" value="P:intracellular signal transduction"/>
    <property type="evidence" value="ECO:0007669"/>
    <property type="project" value="InterPro"/>
</dbReference>
<dbReference type="InterPro" id="IPR035892">
    <property type="entry name" value="C2_domain_sf"/>
</dbReference>
<keyword evidence="7 17" id="KW-0378">Hydrolase</keyword>
<dbReference type="Pfam" id="PF00387">
    <property type="entry name" value="PI-PLC-Y"/>
    <property type="match status" value="1"/>
</dbReference>
<dbReference type="PROSITE" id="PS00018">
    <property type="entry name" value="EF_HAND_1"/>
    <property type="match status" value="1"/>
</dbReference>
<evidence type="ECO:0000259" key="21">
    <source>
        <dbReference type="PROSITE" id="PS50008"/>
    </source>
</evidence>
<evidence type="ECO:0000259" key="19">
    <source>
        <dbReference type="PROSITE" id="PS50003"/>
    </source>
</evidence>
<feature type="compositionally biased region" description="Acidic residues" evidence="18">
    <location>
        <begin position="469"/>
        <end position="490"/>
    </location>
</feature>
<evidence type="ECO:0000256" key="4">
    <source>
        <dbReference type="ARBA" id="ARBA00022490"/>
    </source>
</evidence>
<feature type="binding site" evidence="16">
    <location>
        <position position="410"/>
    </location>
    <ligand>
        <name>Ca(2+)</name>
        <dbReference type="ChEBI" id="CHEBI:29108"/>
        <label>3</label>
        <note>catalytic</note>
    </ligand>
</feature>
<dbReference type="InterPro" id="IPR011993">
    <property type="entry name" value="PH-like_dom_sf"/>
</dbReference>
<dbReference type="AlphaFoldDB" id="V9KE34"/>
<evidence type="ECO:0000256" key="10">
    <source>
        <dbReference type="ARBA" id="ARBA00023098"/>
    </source>
</evidence>
<feature type="domain" description="C2" evidence="20">
    <location>
        <begin position="624"/>
        <end position="751"/>
    </location>
</feature>
<dbReference type="PROSITE" id="PS50004">
    <property type="entry name" value="C2"/>
    <property type="match status" value="1"/>
</dbReference>
<accession>V9KE34</accession>
<keyword evidence="5 16" id="KW-0479">Metal-binding</keyword>
<keyword evidence="12" id="KW-0807">Transducer</keyword>
<dbReference type="FunFam" id="2.60.40.150:FF:000058">
    <property type="entry name" value="Phosphoinositide phospholipase C"/>
    <property type="match status" value="1"/>
</dbReference>
<evidence type="ECO:0000256" key="7">
    <source>
        <dbReference type="ARBA" id="ARBA00022801"/>
    </source>
</evidence>
<evidence type="ECO:0000256" key="5">
    <source>
        <dbReference type="ARBA" id="ARBA00022723"/>
    </source>
</evidence>
<feature type="binding site" evidence="15">
    <location>
        <position position="459"/>
    </location>
    <ligand>
        <name>substrate</name>
    </ligand>
</feature>
<evidence type="ECO:0000256" key="11">
    <source>
        <dbReference type="ARBA" id="ARBA00023136"/>
    </source>
</evidence>
<dbReference type="InterPro" id="IPR002048">
    <property type="entry name" value="EF_hand_dom"/>
</dbReference>
<keyword evidence="9 17" id="KW-0442">Lipid degradation</keyword>
<feature type="binding site" evidence="16">
    <location>
        <position position="361"/>
    </location>
    <ligand>
        <name>Ca(2+)</name>
        <dbReference type="ChEBI" id="CHEBI:29108"/>
        <label>3</label>
        <note>catalytic</note>
    </ligand>
</feature>
<dbReference type="PANTHER" id="PTHR10336">
    <property type="entry name" value="PHOSPHOINOSITIDE-SPECIFIC PHOSPHOLIPASE C FAMILY PROTEIN"/>
    <property type="match status" value="1"/>
</dbReference>
<dbReference type="PROSITE" id="PS50222">
    <property type="entry name" value="EF_HAND_2"/>
    <property type="match status" value="1"/>
</dbReference>
<feature type="binding site" evidence="15">
    <location>
        <position position="536"/>
    </location>
    <ligand>
        <name>substrate</name>
    </ligand>
</feature>
<dbReference type="PRINTS" id="PR00390">
    <property type="entry name" value="PHPHLIPASEC"/>
</dbReference>
<dbReference type="PROSITE" id="PS50008">
    <property type="entry name" value="PIPLC_Y_DOMAIN"/>
    <property type="match status" value="1"/>
</dbReference>
<proteinExistence type="evidence at transcript level"/>
<feature type="domain" description="PH" evidence="19">
    <location>
        <begin position="42"/>
        <end position="151"/>
    </location>
</feature>
<comment type="cofactor">
    <cofactor evidence="16">
        <name>Ca(2+)</name>
        <dbReference type="ChEBI" id="CHEBI:29108"/>
    </cofactor>
    <text evidence="16">Binds 3 Ca(2+) ions per subunit. Two of the Ca(2+) ions are bound to the C2 domain.</text>
</comment>
<feature type="binding site" evidence="15">
    <location>
        <position position="461"/>
    </location>
    <ligand>
        <name>substrate</name>
    </ligand>
</feature>
<evidence type="ECO:0000256" key="6">
    <source>
        <dbReference type="ARBA" id="ARBA00022737"/>
    </source>
</evidence>
<dbReference type="GO" id="GO:0004435">
    <property type="term" value="F:phosphatidylinositol-4,5-bisphosphate phospholipase C activity"/>
    <property type="evidence" value="ECO:0007669"/>
    <property type="project" value="UniProtKB-EC"/>
</dbReference>
<dbReference type="Pfam" id="PF00388">
    <property type="entry name" value="PI-PLC-X"/>
    <property type="match status" value="1"/>
</dbReference>
<dbReference type="Gene3D" id="2.30.29.30">
    <property type="entry name" value="Pleckstrin-homology domain (PH domain)/Phosphotyrosine-binding domain (PTB)"/>
    <property type="match status" value="1"/>
</dbReference>
<dbReference type="InterPro" id="IPR001711">
    <property type="entry name" value="PLipase_C_Pinositol-sp_Y"/>
</dbReference>
<evidence type="ECO:0000256" key="14">
    <source>
        <dbReference type="PIRSR" id="PIRSR628391-1"/>
    </source>
</evidence>
<dbReference type="FunFam" id="3.20.20.190:FF:000022">
    <property type="entry name" value="Phosphoinositide phospholipase C"/>
    <property type="match status" value="1"/>
</dbReference>
<keyword evidence="10 17" id="KW-0443">Lipid metabolism</keyword>
<comment type="subcellular location">
    <subcellularLocation>
        <location evidence="2">Cytoplasm</location>
    </subcellularLocation>
    <subcellularLocation>
        <location evidence="1">Membrane</location>
        <topology evidence="1">Peripheral membrane protein</topology>
    </subcellularLocation>
</comment>
<evidence type="ECO:0000256" key="9">
    <source>
        <dbReference type="ARBA" id="ARBA00022963"/>
    </source>
</evidence>
<name>V9KE34_CALMI</name>
<evidence type="ECO:0000256" key="2">
    <source>
        <dbReference type="ARBA" id="ARBA00004496"/>
    </source>
</evidence>
<keyword evidence="6" id="KW-0677">Repeat</keyword>
<feature type="domain" description="EF-hand" evidence="22">
    <location>
        <begin position="161"/>
        <end position="196"/>
    </location>
</feature>
<keyword evidence="11" id="KW-0472">Membrane</keyword>
<dbReference type="InterPro" id="IPR000909">
    <property type="entry name" value="PLipase_C_PInositol-sp_X_dom"/>
</dbReference>
<evidence type="ECO:0000256" key="8">
    <source>
        <dbReference type="ARBA" id="ARBA00022837"/>
    </source>
</evidence>
<dbReference type="InterPro" id="IPR001849">
    <property type="entry name" value="PH_domain"/>
</dbReference>
<feature type="binding site" evidence="16">
    <location>
        <position position="720"/>
    </location>
    <ligand>
        <name>Ca(2+)</name>
        <dbReference type="ChEBI" id="CHEBI:29108"/>
        <label>5</label>
    </ligand>
</feature>
<dbReference type="SMART" id="SM00149">
    <property type="entry name" value="PLCYc"/>
    <property type="match status" value="1"/>
</dbReference>
<protein>
    <recommendedName>
        <fullName evidence="3 17">Phosphoinositide phospholipase C</fullName>
        <ecNumber evidence="3 17">3.1.4.11</ecNumber>
    </recommendedName>
</protein>
<feature type="domain" description="PI-PLC Y-box" evidence="21">
    <location>
        <begin position="507"/>
        <end position="623"/>
    </location>
</feature>
<dbReference type="Pfam" id="PF09279">
    <property type="entry name" value="EF-hand_like"/>
    <property type="match status" value="1"/>
</dbReference>
<dbReference type="InterPro" id="IPR017946">
    <property type="entry name" value="PLC-like_Pdiesterase_TIM-brl"/>
</dbReference>
<dbReference type="Gene3D" id="3.20.20.190">
    <property type="entry name" value="Phosphatidylinositol (PI) phosphodiesterase"/>
    <property type="match status" value="1"/>
</dbReference>
<evidence type="ECO:0000256" key="3">
    <source>
        <dbReference type="ARBA" id="ARBA00012368"/>
    </source>
</evidence>
<evidence type="ECO:0000256" key="1">
    <source>
        <dbReference type="ARBA" id="ARBA00004170"/>
    </source>
</evidence>
<dbReference type="SMART" id="SM00148">
    <property type="entry name" value="PLCXc"/>
    <property type="match status" value="1"/>
</dbReference>
<dbReference type="PANTHER" id="PTHR10336:SF210">
    <property type="entry name" value="1-PHOSPHATIDYLINOSITOL 4,5-BISPHOSPHATE PHOSPHODIESTERASE DELTA-1"/>
    <property type="match status" value="1"/>
</dbReference>
<dbReference type="Gene3D" id="1.10.238.10">
    <property type="entry name" value="EF-hand"/>
    <property type="match status" value="2"/>
</dbReference>
<evidence type="ECO:0000313" key="23">
    <source>
        <dbReference type="EMBL" id="AFO96524.1"/>
    </source>
</evidence>
<feature type="binding site" evidence="15">
    <location>
        <begin position="51"/>
        <end position="78"/>
    </location>
    <ligand>
        <name>substrate</name>
    </ligand>
</feature>
<comment type="catalytic activity">
    <reaction evidence="13">
        <text>a 1,2-diacyl-sn-glycero-3-phospho-(1D-myo-inositol-4,5-bisphosphate) + H2O = 1D-myo-inositol 1,4,5-trisphosphate + a 1,2-diacyl-sn-glycerol + H(+)</text>
        <dbReference type="Rhea" id="RHEA:33179"/>
        <dbReference type="ChEBI" id="CHEBI:15377"/>
        <dbReference type="ChEBI" id="CHEBI:15378"/>
        <dbReference type="ChEBI" id="CHEBI:17815"/>
        <dbReference type="ChEBI" id="CHEBI:58456"/>
        <dbReference type="ChEBI" id="CHEBI:203600"/>
        <dbReference type="EC" id="3.1.4.11"/>
    </reaction>
    <physiologicalReaction direction="left-to-right" evidence="13">
        <dbReference type="Rhea" id="RHEA:33180"/>
    </physiologicalReaction>
</comment>
<feature type="region of interest" description="Disordered" evidence="18">
    <location>
        <begin position="469"/>
        <end position="492"/>
    </location>
</feature>
<dbReference type="EC" id="3.1.4.11" evidence="3 17"/>
<keyword evidence="8 16" id="KW-0106">Calcium</keyword>
<feature type="binding site" evidence="16">
    <location>
        <position position="722"/>
    </location>
    <ligand>
        <name>Ca(2+)</name>
        <dbReference type="ChEBI" id="CHEBI:29108"/>
        <label>5</label>
    </ligand>
</feature>
<feature type="binding site" evidence="16">
    <location>
        <position position="721"/>
    </location>
    <ligand>
        <name>Ca(2+)</name>
        <dbReference type="ChEBI" id="CHEBI:29108"/>
        <label>5</label>
    </ligand>
</feature>
<evidence type="ECO:0000256" key="16">
    <source>
        <dbReference type="PIRSR" id="PIRSR628391-3"/>
    </source>
</evidence>
<feature type="binding site" evidence="15">
    <location>
        <position position="563"/>
    </location>
    <ligand>
        <name>substrate</name>
    </ligand>
</feature>
<dbReference type="Pfam" id="PF00168">
    <property type="entry name" value="C2"/>
    <property type="match status" value="1"/>
</dbReference>
<dbReference type="GO" id="GO:0005509">
    <property type="term" value="F:calcium ion binding"/>
    <property type="evidence" value="ECO:0007669"/>
    <property type="project" value="InterPro"/>
</dbReference>
<dbReference type="CDD" id="cd00275">
    <property type="entry name" value="C2_PLC_like"/>
    <property type="match status" value="1"/>
</dbReference>
<dbReference type="InterPro" id="IPR000008">
    <property type="entry name" value="C2_dom"/>
</dbReference>
<dbReference type="Gene3D" id="2.60.40.150">
    <property type="entry name" value="C2 domain"/>
    <property type="match status" value="1"/>
</dbReference>
<organism evidence="23">
    <name type="scientific">Callorhinchus milii</name>
    <name type="common">Ghost shark</name>
    <dbReference type="NCBI Taxonomy" id="7868"/>
    <lineage>
        <taxon>Eukaryota</taxon>
        <taxon>Metazoa</taxon>
        <taxon>Chordata</taxon>
        <taxon>Craniata</taxon>
        <taxon>Vertebrata</taxon>
        <taxon>Chondrichthyes</taxon>
        <taxon>Holocephali</taxon>
        <taxon>Chimaeriformes</taxon>
        <taxon>Callorhinchidae</taxon>
        <taxon>Callorhinchus</taxon>
    </lineage>
</organism>
<feature type="binding site" evidence="16">
    <location>
        <position position="691"/>
    </location>
    <ligand>
        <name>Ca(2+)</name>
        <dbReference type="ChEBI" id="CHEBI:29108"/>
        <label>4</label>
    </ligand>
</feature>
<dbReference type="InterPro" id="IPR028391">
    <property type="entry name" value="PLC-delta1_cat"/>
</dbReference>
<dbReference type="SUPFAM" id="SSF51695">
    <property type="entry name" value="PLC-like phosphodiesterases"/>
    <property type="match status" value="1"/>
</dbReference>
<dbReference type="EMBL" id="JW864007">
    <property type="protein sequence ID" value="AFO96524.1"/>
    <property type="molecule type" value="mRNA"/>
</dbReference>
<dbReference type="GO" id="GO:0005886">
    <property type="term" value="C:plasma membrane"/>
    <property type="evidence" value="ECO:0007669"/>
    <property type="project" value="TreeGrafter"/>
</dbReference>
<evidence type="ECO:0000256" key="13">
    <source>
        <dbReference type="ARBA" id="ARBA00023674"/>
    </source>
</evidence>
<dbReference type="SUPFAM" id="SSF47473">
    <property type="entry name" value="EF-hand"/>
    <property type="match status" value="1"/>
</dbReference>
<dbReference type="InterPro" id="IPR015359">
    <property type="entry name" value="PLC_EF-hand-like"/>
</dbReference>
<dbReference type="PROSITE" id="PS50007">
    <property type="entry name" value="PIPLC_X_DOMAIN"/>
    <property type="match status" value="1"/>
</dbReference>
<feature type="binding site" evidence="16">
    <location>
        <position position="363"/>
    </location>
    <ligand>
        <name>Ca(2+)</name>
        <dbReference type="ChEBI" id="CHEBI:29108"/>
        <label>3</label>
        <note>catalytic</note>
    </ligand>
</feature>
<dbReference type="PROSITE" id="PS50003">
    <property type="entry name" value="PH_DOMAIN"/>
    <property type="match status" value="1"/>
</dbReference>
<dbReference type="FunFam" id="2.30.29.30:FF:000088">
    <property type="entry name" value="Phosphoinositide phospholipase C"/>
    <property type="match status" value="1"/>
</dbReference>
<dbReference type="SUPFAM" id="SSF49562">
    <property type="entry name" value="C2 domain (Calcium/lipid-binding domain, CaLB)"/>
    <property type="match status" value="1"/>
</dbReference>